<dbReference type="Pfam" id="PF12974">
    <property type="entry name" value="Phosphonate-bd"/>
    <property type="match status" value="1"/>
</dbReference>
<protein>
    <submittedName>
        <fullName evidence="1">ABC phosphate/phosphonate transporter, periplasmic ligand binding protein</fullName>
    </submittedName>
</protein>
<reference evidence="1 2" key="1">
    <citation type="submission" date="2008-03" db="EMBL/GenBank/DDBJ databases">
        <title>Sequencing of the draft genome and assembly of Burkholderia ambifaria MEX-5.</title>
        <authorList>
            <consortium name="US DOE Joint Genome Institute (JGI-PGF)"/>
            <person name="Copeland A."/>
            <person name="Lucas S."/>
            <person name="Lapidus A."/>
            <person name="Glavina del Rio T."/>
            <person name="Dalin E."/>
            <person name="Tice H."/>
            <person name="Bruce D."/>
            <person name="Goodwin L."/>
            <person name="Pitluck S."/>
            <person name="Larimer F."/>
            <person name="Land M.L."/>
            <person name="Hauser L."/>
            <person name="Tiedje J."/>
            <person name="Richardson P."/>
        </authorList>
    </citation>
    <scope>NUCLEOTIDE SEQUENCE [LARGE SCALE GENOMIC DNA]</scope>
    <source>
        <strain evidence="1 2">MEX-5</strain>
    </source>
</reference>
<evidence type="ECO:0000313" key="2">
    <source>
        <dbReference type="Proteomes" id="UP000004814"/>
    </source>
</evidence>
<organism evidence="1 2">
    <name type="scientific">Burkholderia ambifaria MEX-5</name>
    <dbReference type="NCBI Taxonomy" id="396597"/>
    <lineage>
        <taxon>Bacteria</taxon>
        <taxon>Pseudomonadati</taxon>
        <taxon>Pseudomonadota</taxon>
        <taxon>Betaproteobacteria</taxon>
        <taxon>Burkholderiales</taxon>
        <taxon>Burkholderiaceae</taxon>
        <taxon>Burkholderia</taxon>
        <taxon>Burkholderia cepacia complex</taxon>
    </lineage>
</organism>
<dbReference type="Proteomes" id="UP000004814">
    <property type="component" value="Unassembled WGS sequence"/>
</dbReference>
<sequence length="282" mass="30086">MSQWIAGLPMYNVTPRHAALWRALLRDALDAFARTGGPAGVVLLDEPFGKPFGKPFGDLHALWRRNDLLLSQTCGYPYRMLGLRDAVHLIATPAFDAPGCDGARYSSVLVVSARVHAGGATTLAACRGLRAAFNGEDSHSGMNAFRHAIAPHAHDGRFFGSVVSFGSHLNVLRALAAGDADCAAIDCVTFAYVRDALPELLNEIRIIGMTASAPGLPLIASKALEWGLVDALRDALDHAVVADPERANVLRLKGFERLPPGAYDAIARFARDAAAHGYPELA</sequence>
<dbReference type="RefSeq" id="WP_006756245.1">
    <property type="nucleotide sequence ID" value="NZ_ABLK01000003.1"/>
</dbReference>
<comment type="caution">
    <text evidence="1">The sequence shown here is derived from an EMBL/GenBank/DDBJ whole genome shotgun (WGS) entry which is preliminary data.</text>
</comment>
<dbReference type="PATRIC" id="fig|396597.7.peg.8302"/>
<accession>B1SXC0</accession>
<dbReference type="PANTHER" id="PTHR35841:SF1">
    <property type="entry name" value="PHOSPHONATES-BINDING PERIPLASMIC PROTEIN"/>
    <property type="match status" value="1"/>
</dbReference>
<dbReference type="EMBL" id="ABLK01000003">
    <property type="protein sequence ID" value="EDT44027.1"/>
    <property type="molecule type" value="Genomic_DNA"/>
</dbReference>
<dbReference type="Gene3D" id="3.40.190.10">
    <property type="entry name" value="Periplasmic binding protein-like II"/>
    <property type="match status" value="2"/>
</dbReference>
<dbReference type="SUPFAM" id="SSF53850">
    <property type="entry name" value="Periplasmic binding protein-like II"/>
    <property type="match status" value="1"/>
</dbReference>
<evidence type="ECO:0000313" key="1">
    <source>
        <dbReference type="EMBL" id="EDT44027.1"/>
    </source>
</evidence>
<dbReference type="AlphaFoldDB" id="B1SXC0"/>
<gene>
    <name evidence="1" type="ORF">BamMEX5DRAFT_0186</name>
</gene>
<dbReference type="PANTHER" id="PTHR35841">
    <property type="entry name" value="PHOSPHONATES-BINDING PERIPLASMIC PROTEIN"/>
    <property type="match status" value="1"/>
</dbReference>
<proteinExistence type="predicted"/>
<name>B1SXC0_9BURK</name>